<gene>
    <name evidence="2" type="ORF">S101258_00076</name>
</gene>
<sequence length="132" mass="15732">MNWQKIWAVNKYWVMSKSQQQYDHIRLLAKNNQWTPQKSQELDKILDSLGSVSPTRKTLVTTYQHIWGYFKKKCTDEELHQYLKLLDELQPDNDSLGPFLVQLTAKYQIDYLQKSRLIIELNEREGQSISKN</sequence>
<name>A0A2S3UA68_LACPN</name>
<dbReference type="Pfam" id="PF08349">
    <property type="entry name" value="DUF1722"/>
    <property type="match status" value="1"/>
</dbReference>
<evidence type="ECO:0000313" key="3">
    <source>
        <dbReference type="Proteomes" id="UP000236990"/>
    </source>
</evidence>
<feature type="domain" description="DUF1722" evidence="1">
    <location>
        <begin position="11"/>
        <end position="117"/>
    </location>
</feature>
<evidence type="ECO:0000313" key="2">
    <source>
        <dbReference type="EMBL" id="POD89236.1"/>
    </source>
</evidence>
<evidence type="ECO:0000259" key="1">
    <source>
        <dbReference type="Pfam" id="PF08349"/>
    </source>
</evidence>
<comment type="caution">
    <text evidence="2">The sequence shown here is derived from an EMBL/GenBank/DDBJ whole genome shotgun (WGS) entry which is preliminary data.</text>
</comment>
<dbReference type="EMBL" id="NKCZ01000032">
    <property type="protein sequence ID" value="POD89236.1"/>
    <property type="molecule type" value="Genomic_DNA"/>
</dbReference>
<reference evidence="2 3" key="1">
    <citation type="submission" date="2017-06" db="EMBL/GenBank/DDBJ databases">
        <title>Genome sequence of Lactobacillus plantarum subsp. plantarum strain SRCM101258.</title>
        <authorList>
            <person name="Cho S.H."/>
        </authorList>
    </citation>
    <scope>NUCLEOTIDE SEQUENCE [LARGE SCALE GENOMIC DNA]</scope>
    <source>
        <strain evidence="2 3">SRCM101258</strain>
    </source>
</reference>
<dbReference type="Proteomes" id="UP000236990">
    <property type="component" value="Unassembled WGS sequence"/>
</dbReference>
<organism evidence="2 3">
    <name type="scientific">Lactiplantibacillus plantarum subsp. plantarum</name>
    <dbReference type="NCBI Taxonomy" id="337330"/>
    <lineage>
        <taxon>Bacteria</taxon>
        <taxon>Bacillati</taxon>
        <taxon>Bacillota</taxon>
        <taxon>Bacilli</taxon>
        <taxon>Lactobacillales</taxon>
        <taxon>Lactobacillaceae</taxon>
        <taxon>Lactiplantibacillus</taxon>
    </lineage>
</organism>
<proteinExistence type="predicted"/>
<dbReference type="InterPro" id="IPR013560">
    <property type="entry name" value="DUF1722"/>
</dbReference>
<dbReference type="AlphaFoldDB" id="A0A2S3UA68"/>
<protein>
    <recommendedName>
        <fullName evidence="1">DUF1722 domain-containing protein</fullName>
    </recommendedName>
</protein>
<accession>A0A2S3UA68</accession>